<dbReference type="AlphaFoldDB" id="A0A516PZP8"/>
<dbReference type="PIRSF" id="PIRSF033535">
    <property type="entry name" value="UCP033535_plp"/>
    <property type="match status" value="1"/>
</dbReference>
<evidence type="ECO:0000313" key="3">
    <source>
        <dbReference type="EMBL" id="QDP96656.1"/>
    </source>
</evidence>
<dbReference type="Pfam" id="PF10054">
    <property type="entry name" value="DUF2291"/>
    <property type="match status" value="1"/>
</dbReference>
<dbReference type="InterPro" id="IPR014582">
    <property type="entry name" value="UCP033535_lipo"/>
</dbReference>
<dbReference type="RefSeq" id="WP_143986618.1">
    <property type="nucleotide sequence ID" value="NZ_CP041692.1"/>
</dbReference>
<keyword evidence="4" id="KW-1185">Reference proteome</keyword>
<dbReference type="SUPFAM" id="SSF141318">
    <property type="entry name" value="TM0957-like"/>
    <property type="match status" value="1"/>
</dbReference>
<dbReference type="KEGG" id="mik:FOE78_12705"/>
<organism evidence="3 4">
    <name type="scientific">Microlunatus elymi</name>
    <dbReference type="NCBI Taxonomy" id="2596828"/>
    <lineage>
        <taxon>Bacteria</taxon>
        <taxon>Bacillati</taxon>
        <taxon>Actinomycetota</taxon>
        <taxon>Actinomycetes</taxon>
        <taxon>Propionibacteriales</taxon>
        <taxon>Propionibacteriaceae</taxon>
        <taxon>Microlunatus</taxon>
    </lineage>
</organism>
<keyword evidence="2" id="KW-0812">Transmembrane</keyword>
<dbReference type="EMBL" id="CP041692">
    <property type="protein sequence ID" value="QDP96656.1"/>
    <property type="molecule type" value="Genomic_DNA"/>
</dbReference>
<feature type="region of interest" description="Disordered" evidence="1">
    <location>
        <begin position="1"/>
        <end position="21"/>
    </location>
</feature>
<gene>
    <name evidence="3" type="ORF">FOE78_12705</name>
</gene>
<evidence type="ECO:0000256" key="2">
    <source>
        <dbReference type="SAM" id="Phobius"/>
    </source>
</evidence>
<dbReference type="Proteomes" id="UP000319263">
    <property type="component" value="Chromosome"/>
</dbReference>
<dbReference type="OrthoDB" id="6631333at2"/>
<name>A0A516PZP8_9ACTN</name>
<accession>A0A516PZP8</accession>
<reference evidence="3 4" key="1">
    <citation type="submission" date="2019-07" db="EMBL/GenBank/DDBJ databases">
        <title>Microlunatus dokdonensis sp. nov. isolated from the rhizospheric soil of the wild plant Elymus tsukushiensis.</title>
        <authorList>
            <person name="Ghim S.-Y."/>
            <person name="Hwang Y.-J."/>
            <person name="Son J.-S."/>
            <person name="Shin J.-H."/>
        </authorList>
    </citation>
    <scope>NUCLEOTIDE SEQUENCE [LARGE SCALE GENOMIC DNA]</scope>
    <source>
        <strain evidence="3 4">KUDC0627</strain>
    </source>
</reference>
<keyword evidence="2" id="KW-1133">Transmembrane helix</keyword>
<sequence>MSQSVQIDAAPARPRHKPKRHTHRWVITGLVVVLVIAMGFGTTVVTPLEASKASSSGVDPATFARDNYDEIAGKITDRAKPLGEVATAIDQDQNAAAKKYAVGTGPSATYSVKFTGTAGKADPETGYLPVTVDGMPDGVGVSVQTGPALLGTALRDATGEVTFPMFTNQLDYQSAGDELNKQLKAKTLKGLDAAGLAGKQVSVVGAFQPINPDVLLVMPVSIKEA</sequence>
<protein>
    <submittedName>
        <fullName evidence="3">DUF2291 domain-containing protein</fullName>
    </submittedName>
</protein>
<evidence type="ECO:0000256" key="1">
    <source>
        <dbReference type="SAM" id="MobiDB-lite"/>
    </source>
</evidence>
<dbReference type="InterPro" id="IPR036215">
    <property type="entry name" value="TM0957-like_sf"/>
</dbReference>
<proteinExistence type="predicted"/>
<keyword evidence="2" id="KW-0472">Membrane</keyword>
<evidence type="ECO:0000313" key="4">
    <source>
        <dbReference type="Proteomes" id="UP000319263"/>
    </source>
</evidence>
<feature type="transmembrane region" description="Helical" evidence="2">
    <location>
        <begin position="25"/>
        <end position="45"/>
    </location>
</feature>